<evidence type="ECO:0000313" key="6">
    <source>
        <dbReference type="Proteomes" id="UP000623467"/>
    </source>
</evidence>
<comment type="subcellular location">
    <subcellularLocation>
        <location evidence="1">Membrane</location>
        <topology evidence="1">Multi-pass membrane protein</topology>
    </subcellularLocation>
</comment>
<feature type="transmembrane region" description="Helical" evidence="3">
    <location>
        <begin position="161"/>
        <end position="181"/>
    </location>
</feature>
<keyword evidence="6" id="KW-1185">Reference proteome</keyword>
<sequence>MADSSNVQSHQVLPAEALLPGDPLQLNPIIREKSDPKASVETVEAGQWTYPDGGLRAWLVVLGCFIMAATCMQVSIPAPWGWGLVWGVFQDYYHTNKFAGTPLSSLSLVGGLFAFSMNCAAYLFGGIGDRYGYKRMIALSALLSYLCLLASAFVTELYQVFLFQGCLLGFSMGIAMPLYMALPSQWFFDRRGLATGIAVAGSGIGGGVDSLIVRSLLSNLGYRNTILAYSSACAILWTVAWFMMAERRPPGFKEIQKRWLPHNIGPVFYSIALSVFVGVFGYLSPFYFITTYVKSQVPSLNPASILVVVPLVVMNMSGGIGRIVAGRFADRFGPINMFFTSFFLGGLSQIFIWTFAQSYAAVIVFSVIYGLVGCWFLNLLPVVCAQLFGLNDLATITGFMVLANSPGQLAGASIGGAVFSSSGGNWHAVSLYSGCVMLFGSSFVLYARFSHDKRIWAKA</sequence>
<feature type="transmembrane region" description="Helical" evidence="3">
    <location>
        <begin position="362"/>
        <end position="384"/>
    </location>
</feature>
<feature type="transmembrane region" description="Helical" evidence="3">
    <location>
        <begin position="431"/>
        <end position="449"/>
    </location>
</feature>
<dbReference type="PANTHER" id="PTHR11360">
    <property type="entry name" value="MONOCARBOXYLATE TRANSPORTER"/>
    <property type="match status" value="1"/>
</dbReference>
<keyword evidence="3" id="KW-0812">Transmembrane</keyword>
<accession>A0A8H6YX29</accession>
<dbReference type="AlphaFoldDB" id="A0A8H6YX29"/>
<dbReference type="Gene3D" id="1.20.1250.20">
    <property type="entry name" value="MFS general substrate transporter like domains"/>
    <property type="match status" value="1"/>
</dbReference>
<dbReference type="Proteomes" id="UP000623467">
    <property type="component" value="Unassembled WGS sequence"/>
</dbReference>
<dbReference type="EMBL" id="JACAZH010000006">
    <property type="protein sequence ID" value="KAF7366812.1"/>
    <property type="molecule type" value="Genomic_DNA"/>
</dbReference>
<feature type="transmembrane region" description="Helical" evidence="3">
    <location>
        <begin position="136"/>
        <end position="155"/>
    </location>
</feature>
<protein>
    <submittedName>
        <fullName evidence="5">Monocarboxylate transporter</fullName>
    </submittedName>
</protein>
<comment type="caution">
    <text evidence="5">The sequence shown here is derived from an EMBL/GenBank/DDBJ whole genome shotgun (WGS) entry which is preliminary data.</text>
</comment>
<evidence type="ECO:0000259" key="4">
    <source>
        <dbReference type="PROSITE" id="PS50850"/>
    </source>
</evidence>
<feature type="transmembrane region" description="Helical" evidence="3">
    <location>
        <begin position="303"/>
        <end position="325"/>
    </location>
</feature>
<gene>
    <name evidence="5" type="ORF">MSAN_00939500</name>
</gene>
<dbReference type="InterPro" id="IPR020846">
    <property type="entry name" value="MFS_dom"/>
</dbReference>
<dbReference type="InterPro" id="IPR011701">
    <property type="entry name" value="MFS"/>
</dbReference>
<organism evidence="5 6">
    <name type="scientific">Mycena sanguinolenta</name>
    <dbReference type="NCBI Taxonomy" id="230812"/>
    <lineage>
        <taxon>Eukaryota</taxon>
        <taxon>Fungi</taxon>
        <taxon>Dikarya</taxon>
        <taxon>Basidiomycota</taxon>
        <taxon>Agaricomycotina</taxon>
        <taxon>Agaricomycetes</taxon>
        <taxon>Agaricomycetidae</taxon>
        <taxon>Agaricales</taxon>
        <taxon>Marasmiineae</taxon>
        <taxon>Mycenaceae</taxon>
        <taxon>Mycena</taxon>
    </lineage>
</organism>
<feature type="transmembrane region" description="Helical" evidence="3">
    <location>
        <begin position="337"/>
        <end position="356"/>
    </location>
</feature>
<feature type="transmembrane region" description="Helical" evidence="3">
    <location>
        <begin position="396"/>
        <end position="419"/>
    </location>
</feature>
<feature type="domain" description="Major facilitator superfamily (MFS) profile" evidence="4">
    <location>
        <begin position="56"/>
        <end position="452"/>
    </location>
</feature>
<dbReference type="GO" id="GO:0016020">
    <property type="term" value="C:membrane"/>
    <property type="evidence" value="ECO:0007669"/>
    <property type="project" value="UniProtKB-SubCell"/>
</dbReference>
<dbReference type="InterPro" id="IPR050327">
    <property type="entry name" value="Proton-linked_MCT"/>
</dbReference>
<feature type="transmembrane region" description="Helical" evidence="3">
    <location>
        <begin position="266"/>
        <end position="283"/>
    </location>
</feature>
<reference evidence="5" key="1">
    <citation type="submission" date="2020-05" db="EMBL/GenBank/DDBJ databases">
        <title>Mycena genomes resolve the evolution of fungal bioluminescence.</title>
        <authorList>
            <person name="Tsai I.J."/>
        </authorList>
    </citation>
    <scope>NUCLEOTIDE SEQUENCE</scope>
    <source>
        <strain evidence="5">160909Yilan</strain>
    </source>
</reference>
<evidence type="ECO:0000256" key="2">
    <source>
        <dbReference type="ARBA" id="ARBA00006727"/>
    </source>
</evidence>
<dbReference type="PANTHER" id="PTHR11360:SF284">
    <property type="entry name" value="EG:103B4.3 PROTEIN-RELATED"/>
    <property type="match status" value="1"/>
</dbReference>
<dbReference type="GO" id="GO:0022857">
    <property type="term" value="F:transmembrane transporter activity"/>
    <property type="evidence" value="ECO:0007669"/>
    <property type="project" value="InterPro"/>
</dbReference>
<evidence type="ECO:0000256" key="1">
    <source>
        <dbReference type="ARBA" id="ARBA00004141"/>
    </source>
</evidence>
<dbReference type="Pfam" id="PF07690">
    <property type="entry name" value="MFS_1"/>
    <property type="match status" value="1"/>
</dbReference>
<evidence type="ECO:0000256" key="3">
    <source>
        <dbReference type="SAM" id="Phobius"/>
    </source>
</evidence>
<feature type="transmembrane region" description="Helical" evidence="3">
    <location>
        <begin position="57"/>
        <end position="82"/>
    </location>
</feature>
<feature type="transmembrane region" description="Helical" evidence="3">
    <location>
        <begin position="102"/>
        <end position="124"/>
    </location>
</feature>
<evidence type="ECO:0000313" key="5">
    <source>
        <dbReference type="EMBL" id="KAF7366812.1"/>
    </source>
</evidence>
<dbReference type="SUPFAM" id="SSF103473">
    <property type="entry name" value="MFS general substrate transporter"/>
    <property type="match status" value="1"/>
</dbReference>
<name>A0A8H6YX29_9AGAR</name>
<feature type="transmembrane region" description="Helical" evidence="3">
    <location>
        <begin position="226"/>
        <end position="245"/>
    </location>
</feature>
<feature type="transmembrane region" description="Helical" evidence="3">
    <location>
        <begin position="193"/>
        <end position="214"/>
    </location>
</feature>
<keyword evidence="3" id="KW-0472">Membrane</keyword>
<dbReference type="InterPro" id="IPR036259">
    <property type="entry name" value="MFS_trans_sf"/>
</dbReference>
<proteinExistence type="inferred from homology"/>
<dbReference type="PROSITE" id="PS50850">
    <property type="entry name" value="MFS"/>
    <property type="match status" value="1"/>
</dbReference>
<comment type="similarity">
    <text evidence="2">Belongs to the major facilitator superfamily. Monocarboxylate porter (TC 2.A.1.13) family.</text>
</comment>
<keyword evidence="3" id="KW-1133">Transmembrane helix</keyword>
<dbReference type="OrthoDB" id="2213137at2759"/>